<dbReference type="Proteomes" id="UP000885931">
    <property type="component" value="Unassembled WGS sequence"/>
</dbReference>
<comment type="subcellular location">
    <subcellularLocation>
        <location evidence="10">Cell membrane</location>
        <topology evidence="10">Peripheral membrane protein</topology>
        <orientation evidence="10">Cytoplasmic side</orientation>
    </subcellularLocation>
</comment>
<dbReference type="GO" id="GO:0071555">
    <property type="term" value="P:cell wall organization"/>
    <property type="evidence" value="ECO:0007669"/>
    <property type="project" value="UniProtKB-KW"/>
</dbReference>
<dbReference type="UniPathway" id="UPA00219"/>
<evidence type="ECO:0000256" key="5">
    <source>
        <dbReference type="ARBA" id="ARBA00022960"/>
    </source>
</evidence>
<dbReference type="InterPro" id="IPR006009">
    <property type="entry name" value="GlcNAc_MurG"/>
</dbReference>
<comment type="pathway">
    <text evidence="10">Cell wall biogenesis; peptidoglycan biosynthesis.</text>
</comment>
<keyword evidence="1 10" id="KW-1003">Cell membrane</keyword>
<dbReference type="GO" id="GO:0050511">
    <property type="term" value="F:undecaprenyldiphospho-muramoylpentapeptide beta-N-acetylglucosaminyltransferase activity"/>
    <property type="evidence" value="ECO:0007669"/>
    <property type="project" value="UniProtKB-UniRule"/>
</dbReference>
<dbReference type="InterPro" id="IPR007235">
    <property type="entry name" value="Glyco_trans_28_C"/>
</dbReference>
<comment type="caution">
    <text evidence="13">The sequence shown here is derived from an EMBL/GenBank/DDBJ whole genome shotgun (WGS) entry which is preliminary data.</text>
</comment>
<feature type="binding site" evidence="10">
    <location>
        <position position="122"/>
    </location>
    <ligand>
        <name>UDP-N-acetyl-alpha-D-glucosamine</name>
        <dbReference type="ChEBI" id="CHEBI:57705"/>
    </ligand>
</feature>
<evidence type="ECO:0000256" key="2">
    <source>
        <dbReference type="ARBA" id="ARBA00022618"/>
    </source>
</evidence>
<dbReference type="CDD" id="cd03785">
    <property type="entry name" value="GT28_MurG"/>
    <property type="match status" value="1"/>
</dbReference>
<feature type="binding site" evidence="10">
    <location>
        <position position="245"/>
    </location>
    <ligand>
        <name>UDP-N-acetyl-alpha-D-glucosamine</name>
        <dbReference type="ChEBI" id="CHEBI:57705"/>
    </ligand>
</feature>
<feature type="domain" description="Glycosyltransferase family 28 N-terminal" evidence="11">
    <location>
        <begin position="5"/>
        <end position="140"/>
    </location>
</feature>
<keyword evidence="7 10" id="KW-0472">Membrane</keyword>
<comment type="caution">
    <text evidence="10">Lacks conserved residue(s) required for the propagation of feature annotation.</text>
</comment>
<dbReference type="SUPFAM" id="SSF53756">
    <property type="entry name" value="UDP-Glycosyltransferase/glycogen phosphorylase"/>
    <property type="match status" value="1"/>
</dbReference>
<feature type="binding site" evidence="10">
    <location>
        <position position="163"/>
    </location>
    <ligand>
        <name>UDP-N-acetyl-alpha-D-glucosamine</name>
        <dbReference type="ChEBI" id="CHEBI:57705"/>
    </ligand>
</feature>
<reference evidence="13" key="1">
    <citation type="journal article" date="2020" name="mSystems">
        <title>Genome- and Community-Level Interaction Insights into Carbon Utilization and Element Cycling Functions of Hydrothermarchaeota in Hydrothermal Sediment.</title>
        <authorList>
            <person name="Zhou Z."/>
            <person name="Liu Y."/>
            <person name="Xu W."/>
            <person name="Pan J."/>
            <person name="Luo Z.H."/>
            <person name="Li M."/>
        </authorList>
    </citation>
    <scope>NUCLEOTIDE SEQUENCE [LARGE SCALE GENOMIC DNA]</scope>
    <source>
        <strain evidence="13">HyVt-237</strain>
    </source>
</reference>
<dbReference type="GO" id="GO:0005886">
    <property type="term" value="C:plasma membrane"/>
    <property type="evidence" value="ECO:0007669"/>
    <property type="project" value="UniProtKB-SubCell"/>
</dbReference>
<evidence type="ECO:0000313" key="13">
    <source>
        <dbReference type="EMBL" id="HDM90425.1"/>
    </source>
</evidence>
<keyword evidence="5 10" id="KW-0133">Cell shape</keyword>
<feature type="binding site" evidence="10">
    <location>
        <begin position="12"/>
        <end position="14"/>
    </location>
    <ligand>
        <name>UDP-N-acetyl-alpha-D-glucosamine</name>
        <dbReference type="ChEBI" id="CHEBI:57705"/>
    </ligand>
</feature>
<evidence type="ECO:0000256" key="6">
    <source>
        <dbReference type="ARBA" id="ARBA00022984"/>
    </source>
</evidence>
<evidence type="ECO:0000259" key="11">
    <source>
        <dbReference type="Pfam" id="PF03033"/>
    </source>
</evidence>
<dbReference type="GO" id="GO:0008360">
    <property type="term" value="P:regulation of cell shape"/>
    <property type="evidence" value="ECO:0007669"/>
    <property type="project" value="UniProtKB-KW"/>
</dbReference>
<evidence type="ECO:0000256" key="7">
    <source>
        <dbReference type="ARBA" id="ARBA00023136"/>
    </source>
</evidence>
<dbReference type="Pfam" id="PF04101">
    <property type="entry name" value="Glyco_tran_28_C"/>
    <property type="match status" value="1"/>
</dbReference>
<evidence type="ECO:0000256" key="8">
    <source>
        <dbReference type="ARBA" id="ARBA00023306"/>
    </source>
</evidence>
<dbReference type="GO" id="GO:0005975">
    <property type="term" value="P:carbohydrate metabolic process"/>
    <property type="evidence" value="ECO:0007669"/>
    <property type="project" value="InterPro"/>
</dbReference>
<feature type="binding site" evidence="10">
    <location>
        <position position="290"/>
    </location>
    <ligand>
        <name>UDP-N-acetyl-alpha-D-glucosamine</name>
        <dbReference type="ChEBI" id="CHEBI:57705"/>
    </ligand>
</feature>
<comment type="function">
    <text evidence="10">Cell wall formation. Catalyzes the transfer of a GlcNAc subunit on undecaprenyl-pyrophosphoryl-MurNAc-pentapeptide (lipid intermediate I) to form undecaprenyl-pyrophosphoryl-MurNAc-(pentapeptide)GlcNAc (lipid intermediate II).</text>
</comment>
<dbReference type="InterPro" id="IPR004276">
    <property type="entry name" value="GlycoTrans_28_N"/>
</dbReference>
<keyword evidence="4 10" id="KW-0808">Transferase</keyword>
<dbReference type="GO" id="GO:0009252">
    <property type="term" value="P:peptidoglycan biosynthetic process"/>
    <property type="evidence" value="ECO:0007669"/>
    <property type="project" value="UniProtKB-UniRule"/>
</dbReference>
<comment type="catalytic activity">
    <reaction evidence="10">
        <text>di-trans,octa-cis-undecaprenyl diphospho-N-acetyl-alpha-D-muramoyl-L-alanyl-D-glutamyl-meso-2,6-diaminopimeloyl-D-alanyl-D-alanine + UDP-N-acetyl-alpha-D-glucosamine = di-trans,octa-cis-undecaprenyl diphospho-[N-acetyl-alpha-D-glucosaminyl-(1-&gt;4)]-N-acetyl-alpha-D-muramoyl-L-alanyl-D-glutamyl-meso-2,6-diaminopimeloyl-D-alanyl-D-alanine + UDP + H(+)</text>
        <dbReference type="Rhea" id="RHEA:31227"/>
        <dbReference type="ChEBI" id="CHEBI:15378"/>
        <dbReference type="ChEBI" id="CHEBI:57705"/>
        <dbReference type="ChEBI" id="CHEBI:58223"/>
        <dbReference type="ChEBI" id="CHEBI:61387"/>
        <dbReference type="ChEBI" id="CHEBI:61388"/>
        <dbReference type="EC" id="2.4.1.227"/>
    </reaction>
</comment>
<dbReference type="EC" id="2.4.1.227" evidence="10"/>
<name>A0A7C0XB08_UNCW3</name>
<feature type="binding site" evidence="10">
    <location>
        <position position="194"/>
    </location>
    <ligand>
        <name>UDP-N-acetyl-alpha-D-glucosamine</name>
        <dbReference type="ChEBI" id="CHEBI:57705"/>
    </ligand>
</feature>
<evidence type="ECO:0000256" key="10">
    <source>
        <dbReference type="HAMAP-Rule" id="MF_00033"/>
    </source>
</evidence>
<gene>
    <name evidence="10" type="primary">murG</name>
    <name evidence="13" type="ORF">ENG67_04360</name>
</gene>
<feature type="domain" description="Glycosyl transferase family 28 C-terminal" evidence="12">
    <location>
        <begin position="188"/>
        <end position="345"/>
    </location>
</feature>
<evidence type="ECO:0000256" key="4">
    <source>
        <dbReference type="ARBA" id="ARBA00022679"/>
    </source>
</evidence>
<dbReference type="EMBL" id="DRBW01000172">
    <property type="protein sequence ID" value="HDM90425.1"/>
    <property type="molecule type" value="Genomic_DNA"/>
</dbReference>
<evidence type="ECO:0000256" key="1">
    <source>
        <dbReference type="ARBA" id="ARBA00022475"/>
    </source>
</evidence>
<evidence type="ECO:0000256" key="9">
    <source>
        <dbReference type="ARBA" id="ARBA00023316"/>
    </source>
</evidence>
<keyword evidence="9 10" id="KW-0961">Cell wall biogenesis/degradation</keyword>
<evidence type="ECO:0000256" key="3">
    <source>
        <dbReference type="ARBA" id="ARBA00022676"/>
    </source>
</evidence>
<dbReference type="PANTHER" id="PTHR21015">
    <property type="entry name" value="UDP-N-ACETYLGLUCOSAMINE--N-ACETYLMURAMYL-(PENTAPEPTIDE) PYROPHOSPHORYL-UNDECAPRENOL N-ACETYLGLUCOSAMINE TRANSFERASE 1"/>
    <property type="match status" value="1"/>
</dbReference>
<dbReference type="PANTHER" id="PTHR21015:SF22">
    <property type="entry name" value="GLYCOSYLTRANSFERASE"/>
    <property type="match status" value="1"/>
</dbReference>
<protein>
    <recommendedName>
        <fullName evidence="10">UDP-N-acetylglucosamine--N-acetylmuramyl-(pentapeptide) pyrophosphoryl-undecaprenol N-acetylglucosamine transferase</fullName>
        <ecNumber evidence="10">2.4.1.227</ecNumber>
    </recommendedName>
    <alternativeName>
        <fullName evidence="10">Undecaprenyl-PP-MurNAc-pentapeptide-UDPGlcNAc GlcNAc transferase</fullName>
    </alternativeName>
</protein>
<keyword evidence="8 10" id="KW-0131">Cell cycle</keyword>
<dbReference type="AlphaFoldDB" id="A0A7C0XB08"/>
<dbReference type="Gene3D" id="3.40.50.2000">
    <property type="entry name" value="Glycogen Phosphorylase B"/>
    <property type="match status" value="2"/>
</dbReference>
<sequence>METEFVISTGGTGGHIFPALSVAEELAERGREVLILLGGPKFEAELPFRTVRIKSGHLHGFSLKTAGALLSLSGGILEALSILRREKKKREIKLIATGSYATLPVLIAANLLPVRYYLLEQNLLPGTVTAIFAGRARAVFGTFEETRDYLRGTRYIRTGNPIRKGVRNRVEKALARRELGLPEEGQLVLVIGGSLGARSLAKKALWATEFMPGIFFLIQTGIRNFEEIRAIKGERGENFRLVPHIERMDLAYSSADIAVSRAGGGAIAELAYHGVPSILVPFPEARKNHQYLNARALHEAGGALVMEENELTPESLAVALQRLLENPQKLEIMRKALQNFAAPEAALKIVEIAEEL</sequence>
<organism evidence="13">
    <name type="scientific">candidate division WOR-3 bacterium</name>
    <dbReference type="NCBI Taxonomy" id="2052148"/>
    <lineage>
        <taxon>Bacteria</taxon>
        <taxon>Bacteria division WOR-3</taxon>
    </lineage>
</organism>
<dbReference type="HAMAP" id="MF_00033">
    <property type="entry name" value="MurG"/>
    <property type="match status" value="1"/>
</dbReference>
<accession>A0A7C0XB08</accession>
<keyword evidence="3 10" id="KW-0328">Glycosyltransferase</keyword>
<dbReference type="Pfam" id="PF03033">
    <property type="entry name" value="Glyco_transf_28"/>
    <property type="match status" value="1"/>
</dbReference>
<dbReference type="GO" id="GO:0051301">
    <property type="term" value="P:cell division"/>
    <property type="evidence" value="ECO:0007669"/>
    <property type="project" value="UniProtKB-KW"/>
</dbReference>
<keyword evidence="6 10" id="KW-0573">Peptidoglycan synthesis</keyword>
<keyword evidence="2 10" id="KW-0132">Cell division</keyword>
<evidence type="ECO:0000259" key="12">
    <source>
        <dbReference type="Pfam" id="PF04101"/>
    </source>
</evidence>
<comment type="similarity">
    <text evidence="10">Belongs to the glycosyltransferase 28 family. MurG subfamily.</text>
</comment>
<proteinExistence type="inferred from homology"/>